<dbReference type="GO" id="GO:0032259">
    <property type="term" value="P:methylation"/>
    <property type="evidence" value="ECO:0007669"/>
    <property type="project" value="UniProtKB-KW"/>
</dbReference>
<reference evidence="2" key="1">
    <citation type="submission" date="2015-09" db="EMBL/GenBank/DDBJ databases">
        <authorList>
            <person name="Rodrigo-Torres L."/>
            <person name="Arahal D.R."/>
        </authorList>
    </citation>
    <scope>NUCLEOTIDE SEQUENCE [LARGE SCALE GENOMIC DNA]</scope>
    <source>
        <strain evidence="2">CECT 5091</strain>
    </source>
</reference>
<gene>
    <name evidence="1" type="ORF">RUE5091_01599</name>
</gene>
<evidence type="ECO:0000313" key="1">
    <source>
        <dbReference type="EMBL" id="CUJ95917.1"/>
    </source>
</evidence>
<dbReference type="EMBL" id="CYUD01000004">
    <property type="protein sequence ID" value="CUJ95917.1"/>
    <property type="molecule type" value="Genomic_DNA"/>
</dbReference>
<keyword evidence="1" id="KW-0489">Methyltransferase</keyword>
<dbReference type="Pfam" id="PF13489">
    <property type="entry name" value="Methyltransf_23"/>
    <property type="match status" value="1"/>
</dbReference>
<dbReference type="SUPFAM" id="SSF53335">
    <property type="entry name" value="S-adenosyl-L-methionine-dependent methyltransferases"/>
    <property type="match status" value="1"/>
</dbReference>
<dbReference type="Proteomes" id="UP000051260">
    <property type="component" value="Unassembled WGS sequence"/>
</dbReference>
<name>A0A0P1I7R6_9RHOB</name>
<keyword evidence="1" id="KW-0808">Transferase</keyword>
<dbReference type="STRING" id="1715692.RUE5091_01599"/>
<evidence type="ECO:0000313" key="2">
    <source>
        <dbReference type="Proteomes" id="UP000051260"/>
    </source>
</evidence>
<dbReference type="OrthoDB" id="9807911at2"/>
<keyword evidence="2" id="KW-1185">Reference proteome</keyword>
<dbReference type="RefSeq" id="WP_058281329.1">
    <property type="nucleotide sequence ID" value="NZ_CYUD01000004.1"/>
</dbReference>
<accession>A0A0P1I7R6</accession>
<dbReference type="Gene3D" id="3.40.50.150">
    <property type="entry name" value="Vaccinia Virus protein VP39"/>
    <property type="match status" value="1"/>
</dbReference>
<organism evidence="1 2">
    <name type="scientific">Ruegeria denitrificans</name>
    <dbReference type="NCBI Taxonomy" id="1715692"/>
    <lineage>
        <taxon>Bacteria</taxon>
        <taxon>Pseudomonadati</taxon>
        <taxon>Pseudomonadota</taxon>
        <taxon>Alphaproteobacteria</taxon>
        <taxon>Rhodobacterales</taxon>
        <taxon>Roseobacteraceae</taxon>
        <taxon>Ruegeria</taxon>
    </lineage>
</organism>
<dbReference type="InterPro" id="IPR029063">
    <property type="entry name" value="SAM-dependent_MTases_sf"/>
</dbReference>
<sequence length="204" mass="22198">MSDKYLKDTYNLDTPQDTHAHYQKWASSYDAEVGAHGYATPGRVAEALWSKLPESQTPILDYGCGTGLSGIALRAAGFEVIDGVDPTSKMLEGARAKGIYRKLSTFEITDPNPLDQGAYKAITAIGVIGVGAAPPEVFDMLMYALPKGGLLGFSFNDHALEDVSYTSRLNEWLDMGAARLLFREYGPHLPGMDLKSDVYIVEKA</sequence>
<dbReference type="CDD" id="cd02440">
    <property type="entry name" value="AdoMet_MTases"/>
    <property type="match status" value="1"/>
</dbReference>
<dbReference type="GO" id="GO:0008168">
    <property type="term" value="F:methyltransferase activity"/>
    <property type="evidence" value="ECO:0007669"/>
    <property type="project" value="UniProtKB-KW"/>
</dbReference>
<dbReference type="AlphaFoldDB" id="A0A0P1I7R6"/>
<proteinExistence type="predicted"/>
<protein>
    <submittedName>
        <fullName evidence="1">Putative methyltransferase (Contains TPR repeat)</fullName>
    </submittedName>
</protein>